<dbReference type="SMART" id="SM00248">
    <property type="entry name" value="ANK"/>
    <property type="match status" value="5"/>
</dbReference>
<gene>
    <name evidence="3" type="ORF">M9Y10_007694</name>
</gene>
<dbReference type="InterPro" id="IPR036770">
    <property type="entry name" value="Ankyrin_rpt-contain_sf"/>
</dbReference>
<dbReference type="SUPFAM" id="SSF48403">
    <property type="entry name" value="Ankyrin repeat"/>
    <property type="match status" value="1"/>
</dbReference>
<evidence type="ECO:0000313" key="3">
    <source>
        <dbReference type="EMBL" id="KAK8871948.1"/>
    </source>
</evidence>
<keyword evidence="1" id="KW-0677">Repeat</keyword>
<dbReference type="Gene3D" id="1.25.40.20">
    <property type="entry name" value="Ankyrin repeat-containing domain"/>
    <property type="match status" value="2"/>
</dbReference>
<evidence type="ECO:0000256" key="2">
    <source>
        <dbReference type="ARBA" id="ARBA00023043"/>
    </source>
</evidence>
<dbReference type="PANTHER" id="PTHR24198:SF165">
    <property type="entry name" value="ANKYRIN REPEAT-CONTAINING PROTEIN-RELATED"/>
    <property type="match status" value="1"/>
</dbReference>
<sequence>MNSTENDKIIRAIIENDQTTLHSIVSKGGYCDSIYAIDVNQSRNSKNNDGHDERTDNLINDRISLLHIAAYYDSLECFCYLSEVKKINIRILSSRSFMPIHYACYNGSREVATYILEKDKEQADFFGTNVLLCFSIQGCSPEILELLFRKGAILRKAKSKMDDPIEKGICTDNYKCCEILMRYAEGYCNDFTPAMTAAKMVNPMLVKYLVKSSEDLEFSDRVQQSVFTLIFEISNGQGFREMIVDWLTKYEDLVIDPPDNIQMNGVCHWICKMADMDIAKLMLRTKNISINRVGDGDHLGPFYLANKNSITDKQIIDILGLLVSNGFDLNFQLETLFIEPVLKTFLRTITIRYPVIEFLVANGANPNLPWTPDRKTTILDQIKKRKEDKKLMTIFAKYLE</sequence>
<dbReference type="InterPro" id="IPR002110">
    <property type="entry name" value="Ankyrin_rpt"/>
</dbReference>
<dbReference type="PANTHER" id="PTHR24198">
    <property type="entry name" value="ANKYRIN REPEAT AND PROTEIN KINASE DOMAIN-CONTAINING PROTEIN"/>
    <property type="match status" value="1"/>
</dbReference>
<dbReference type="EMBL" id="JAPFFF010000013">
    <property type="protein sequence ID" value="KAK8871948.1"/>
    <property type="molecule type" value="Genomic_DNA"/>
</dbReference>
<evidence type="ECO:0000313" key="4">
    <source>
        <dbReference type="Proteomes" id="UP001470230"/>
    </source>
</evidence>
<organism evidence="3 4">
    <name type="scientific">Tritrichomonas musculus</name>
    <dbReference type="NCBI Taxonomy" id="1915356"/>
    <lineage>
        <taxon>Eukaryota</taxon>
        <taxon>Metamonada</taxon>
        <taxon>Parabasalia</taxon>
        <taxon>Tritrichomonadida</taxon>
        <taxon>Tritrichomonadidae</taxon>
        <taxon>Tritrichomonas</taxon>
    </lineage>
</organism>
<dbReference type="Pfam" id="PF12796">
    <property type="entry name" value="Ank_2"/>
    <property type="match status" value="1"/>
</dbReference>
<evidence type="ECO:0000256" key="1">
    <source>
        <dbReference type="ARBA" id="ARBA00022737"/>
    </source>
</evidence>
<reference evidence="3 4" key="1">
    <citation type="submission" date="2024-04" db="EMBL/GenBank/DDBJ databases">
        <title>Tritrichomonas musculus Genome.</title>
        <authorList>
            <person name="Alves-Ferreira E."/>
            <person name="Grigg M."/>
            <person name="Lorenzi H."/>
            <person name="Galac M."/>
        </authorList>
    </citation>
    <scope>NUCLEOTIDE SEQUENCE [LARGE SCALE GENOMIC DNA]</scope>
    <source>
        <strain evidence="3 4">EAF2021</strain>
    </source>
</reference>
<evidence type="ECO:0008006" key="5">
    <source>
        <dbReference type="Google" id="ProtNLM"/>
    </source>
</evidence>
<name>A0ABR2J227_9EUKA</name>
<accession>A0ABR2J227</accession>
<keyword evidence="4" id="KW-1185">Reference proteome</keyword>
<protein>
    <recommendedName>
        <fullName evidence="5">Ankyrin repeat protein</fullName>
    </recommendedName>
</protein>
<proteinExistence type="predicted"/>
<dbReference type="Proteomes" id="UP001470230">
    <property type="component" value="Unassembled WGS sequence"/>
</dbReference>
<comment type="caution">
    <text evidence="3">The sequence shown here is derived from an EMBL/GenBank/DDBJ whole genome shotgun (WGS) entry which is preliminary data.</text>
</comment>
<keyword evidence="2" id="KW-0040">ANK repeat</keyword>